<proteinExistence type="predicted"/>
<evidence type="ECO:0000313" key="2">
    <source>
        <dbReference type="EMBL" id="AJD47300.1"/>
    </source>
</evidence>
<organism evidence="2 3">
    <name type="scientific">Isoalcanivorax pacificus W11-5</name>
    <dbReference type="NCBI Taxonomy" id="391936"/>
    <lineage>
        <taxon>Bacteria</taxon>
        <taxon>Pseudomonadati</taxon>
        <taxon>Pseudomonadota</taxon>
        <taxon>Gammaproteobacteria</taxon>
        <taxon>Oceanospirillales</taxon>
        <taxon>Alcanivoracaceae</taxon>
        <taxon>Isoalcanivorax</taxon>
    </lineage>
</organism>
<feature type="coiled-coil region" evidence="1">
    <location>
        <begin position="145"/>
        <end position="193"/>
    </location>
</feature>
<evidence type="ECO:0000256" key="1">
    <source>
        <dbReference type="SAM" id="Coils"/>
    </source>
</evidence>
<name>A0A0B4XKU0_9GAMM</name>
<protein>
    <submittedName>
        <fullName evidence="2">Uncharacterized protein</fullName>
    </submittedName>
</protein>
<gene>
    <name evidence="2" type="ORF">S7S_04390</name>
</gene>
<dbReference type="OrthoDB" id="6192846at2"/>
<dbReference type="AlphaFoldDB" id="A0A0B4XKU0"/>
<dbReference type="STRING" id="391936.S7S_04390"/>
<dbReference type="RefSeq" id="WP_008738356.1">
    <property type="nucleotide sequence ID" value="NZ_CP004387.1"/>
</dbReference>
<dbReference type="HOGENOM" id="CLU_1286506_0_0_6"/>
<reference evidence="2 3" key="1">
    <citation type="journal article" date="2012" name="J. Bacteriol.">
        <title>Genome sequence of an alkane-degrading bacterium, Alcanivorax pacificus type strain W11-5, isolated from deep sea sediment.</title>
        <authorList>
            <person name="Lai Q."/>
            <person name="Shao Z."/>
        </authorList>
    </citation>
    <scope>NUCLEOTIDE SEQUENCE [LARGE SCALE GENOMIC DNA]</scope>
    <source>
        <strain evidence="2 3">W11-5</strain>
    </source>
</reference>
<accession>A0A0B4XKU0</accession>
<dbReference type="EMBL" id="CP004387">
    <property type="protein sequence ID" value="AJD47300.1"/>
    <property type="molecule type" value="Genomic_DNA"/>
</dbReference>
<dbReference type="KEGG" id="apac:S7S_04390"/>
<dbReference type="Proteomes" id="UP000006764">
    <property type="component" value="Chromosome"/>
</dbReference>
<keyword evidence="1" id="KW-0175">Coiled coil</keyword>
<sequence length="214" mass="24539">MSPEEQQGFAEEFLRHWLAGGFGSMTKRETELLVFHLLRERGEYRGLSAYALAARLRIPERRIRTLRLESALKYEDINSKAVLGRIVQRLVAQDVLATFEGGKVSVALEDPVEQRELEHFLKSRGHHAEYTLNTELLRIAPVRLLELMLDNMERGEREFEKLVRRHVDDKAASARLLDKALTLRQKFDRLREETLNSQTLVALMGDAAKVFAGG</sequence>
<keyword evidence="3" id="KW-1185">Reference proteome</keyword>
<evidence type="ECO:0000313" key="3">
    <source>
        <dbReference type="Proteomes" id="UP000006764"/>
    </source>
</evidence>